<comment type="caution">
    <text evidence="1">The sequence shown here is derived from an EMBL/GenBank/DDBJ whole genome shotgun (WGS) entry which is preliminary data.</text>
</comment>
<gene>
    <name evidence="1" type="ORF">RPERSI_LOCUS9842</name>
</gene>
<feature type="non-terminal residue" evidence="1">
    <location>
        <position position="1"/>
    </location>
</feature>
<organism evidence="1 2">
    <name type="scientific">Racocetra persica</name>
    <dbReference type="NCBI Taxonomy" id="160502"/>
    <lineage>
        <taxon>Eukaryota</taxon>
        <taxon>Fungi</taxon>
        <taxon>Fungi incertae sedis</taxon>
        <taxon>Mucoromycota</taxon>
        <taxon>Glomeromycotina</taxon>
        <taxon>Glomeromycetes</taxon>
        <taxon>Diversisporales</taxon>
        <taxon>Gigasporaceae</taxon>
        <taxon>Racocetra</taxon>
    </lineage>
</organism>
<dbReference type="Proteomes" id="UP000789920">
    <property type="component" value="Unassembled WGS sequence"/>
</dbReference>
<proteinExistence type="predicted"/>
<evidence type="ECO:0000313" key="2">
    <source>
        <dbReference type="Proteomes" id="UP000789920"/>
    </source>
</evidence>
<sequence length="84" mass="9465">QSLALLLSAQQNVFFHQNSCEVFKSNSMTVAELVKGTAELVEGYETKKTERFIQYAYSSFTVLFGQLRCKSLNVNLKPNINAVK</sequence>
<name>A0ACA9PB96_9GLOM</name>
<accession>A0ACA9PB96</accession>
<keyword evidence="2" id="KW-1185">Reference proteome</keyword>
<evidence type="ECO:0000313" key="1">
    <source>
        <dbReference type="EMBL" id="CAG8697209.1"/>
    </source>
</evidence>
<dbReference type="EMBL" id="CAJVQC010018931">
    <property type="protein sequence ID" value="CAG8697209.1"/>
    <property type="molecule type" value="Genomic_DNA"/>
</dbReference>
<protein>
    <submittedName>
        <fullName evidence="1">9160_t:CDS:1</fullName>
    </submittedName>
</protein>
<reference evidence="1" key="1">
    <citation type="submission" date="2021-06" db="EMBL/GenBank/DDBJ databases">
        <authorList>
            <person name="Kallberg Y."/>
            <person name="Tangrot J."/>
            <person name="Rosling A."/>
        </authorList>
    </citation>
    <scope>NUCLEOTIDE SEQUENCE</scope>
    <source>
        <strain evidence="1">MA461A</strain>
    </source>
</reference>